<sequence length="196" mass="21726">MGKAEETRKFIIEKAAPVFNQKGIAGTTVDDILSATGMAKGGIYGRFENRDELARESVDYLLEKLGNRMTTIMAREKTAIKKLFAYMNDQLDPINSFIPGGCPILNFSVEADDTDPVMRNKLKAVIERGQNRIITTIQQGVENGELSSDINAEDFALQMFASLEGGMMMSRVSGNSQYMAGLVRMLKAHLKSYEIK</sequence>
<keyword evidence="2 4" id="KW-0238">DNA-binding</keyword>
<dbReference type="EMBL" id="JACHCE010000008">
    <property type="protein sequence ID" value="MBB5638287.1"/>
    <property type="molecule type" value="Genomic_DNA"/>
</dbReference>
<evidence type="ECO:0000256" key="4">
    <source>
        <dbReference type="PROSITE-ProRule" id="PRU00335"/>
    </source>
</evidence>
<dbReference type="Pfam" id="PF00440">
    <property type="entry name" value="TetR_N"/>
    <property type="match status" value="1"/>
</dbReference>
<organism evidence="6 7">
    <name type="scientific">Pedobacter cryoconitis</name>
    <dbReference type="NCBI Taxonomy" id="188932"/>
    <lineage>
        <taxon>Bacteria</taxon>
        <taxon>Pseudomonadati</taxon>
        <taxon>Bacteroidota</taxon>
        <taxon>Sphingobacteriia</taxon>
        <taxon>Sphingobacteriales</taxon>
        <taxon>Sphingobacteriaceae</taxon>
        <taxon>Pedobacter</taxon>
    </lineage>
</organism>
<evidence type="ECO:0000313" key="7">
    <source>
        <dbReference type="Proteomes" id="UP000537204"/>
    </source>
</evidence>
<dbReference type="SUPFAM" id="SSF46689">
    <property type="entry name" value="Homeodomain-like"/>
    <property type="match status" value="1"/>
</dbReference>
<dbReference type="InterPro" id="IPR009057">
    <property type="entry name" value="Homeodomain-like_sf"/>
</dbReference>
<dbReference type="SUPFAM" id="SSF48498">
    <property type="entry name" value="Tetracyclin repressor-like, C-terminal domain"/>
    <property type="match status" value="1"/>
</dbReference>
<evidence type="ECO:0000313" key="6">
    <source>
        <dbReference type="EMBL" id="MBB5638287.1"/>
    </source>
</evidence>
<dbReference type="InterPro" id="IPR001647">
    <property type="entry name" value="HTH_TetR"/>
</dbReference>
<evidence type="ECO:0000256" key="2">
    <source>
        <dbReference type="ARBA" id="ARBA00023125"/>
    </source>
</evidence>
<dbReference type="AlphaFoldDB" id="A0A7W9E0D6"/>
<reference evidence="6 7" key="1">
    <citation type="submission" date="2020-08" db="EMBL/GenBank/DDBJ databases">
        <title>Genomic Encyclopedia of Type Strains, Phase IV (KMG-V): Genome sequencing to study the core and pangenomes of soil and plant-associated prokaryotes.</title>
        <authorList>
            <person name="Whitman W."/>
        </authorList>
    </citation>
    <scope>NUCLEOTIDE SEQUENCE [LARGE SCALE GENOMIC DNA]</scope>
    <source>
        <strain evidence="6 7">S3M1</strain>
    </source>
</reference>
<evidence type="ECO:0000256" key="3">
    <source>
        <dbReference type="ARBA" id="ARBA00023163"/>
    </source>
</evidence>
<proteinExistence type="predicted"/>
<dbReference type="Pfam" id="PF16925">
    <property type="entry name" value="TetR_C_13"/>
    <property type="match status" value="1"/>
</dbReference>
<protein>
    <submittedName>
        <fullName evidence="6">AcrR family transcriptional regulator</fullName>
    </submittedName>
</protein>
<feature type="DNA-binding region" description="H-T-H motif" evidence="4">
    <location>
        <begin position="28"/>
        <end position="47"/>
    </location>
</feature>
<dbReference type="PROSITE" id="PS50977">
    <property type="entry name" value="HTH_TETR_2"/>
    <property type="match status" value="1"/>
</dbReference>
<dbReference type="PANTHER" id="PTHR47506:SF3">
    <property type="entry name" value="HTH-TYPE TRANSCRIPTIONAL REGULATOR LMRA"/>
    <property type="match status" value="1"/>
</dbReference>
<dbReference type="RefSeq" id="WP_183884130.1">
    <property type="nucleotide sequence ID" value="NZ_JACHCE010000008.1"/>
</dbReference>
<keyword evidence="3" id="KW-0804">Transcription</keyword>
<evidence type="ECO:0000259" key="5">
    <source>
        <dbReference type="PROSITE" id="PS50977"/>
    </source>
</evidence>
<dbReference type="PRINTS" id="PR00455">
    <property type="entry name" value="HTHTETR"/>
</dbReference>
<name>A0A7W9E0D6_9SPHI</name>
<dbReference type="InterPro" id="IPR011075">
    <property type="entry name" value="TetR_C"/>
</dbReference>
<gene>
    <name evidence="6" type="ORF">HDE68_004216</name>
</gene>
<dbReference type="PANTHER" id="PTHR47506">
    <property type="entry name" value="TRANSCRIPTIONAL REGULATORY PROTEIN"/>
    <property type="match status" value="1"/>
</dbReference>
<evidence type="ECO:0000256" key="1">
    <source>
        <dbReference type="ARBA" id="ARBA00023015"/>
    </source>
</evidence>
<accession>A0A7W9E0D6</accession>
<dbReference type="InterPro" id="IPR036271">
    <property type="entry name" value="Tet_transcr_reg_TetR-rel_C_sf"/>
</dbReference>
<dbReference type="Proteomes" id="UP000537204">
    <property type="component" value="Unassembled WGS sequence"/>
</dbReference>
<dbReference type="Gene3D" id="1.10.357.10">
    <property type="entry name" value="Tetracycline Repressor, domain 2"/>
    <property type="match status" value="1"/>
</dbReference>
<feature type="domain" description="HTH tetR-type" evidence="5">
    <location>
        <begin position="5"/>
        <end position="65"/>
    </location>
</feature>
<comment type="caution">
    <text evidence="6">The sequence shown here is derived from an EMBL/GenBank/DDBJ whole genome shotgun (WGS) entry which is preliminary data.</text>
</comment>
<dbReference type="GO" id="GO:0003677">
    <property type="term" value="F:DNA binding"/>
    <property type="evidence" value="ECO:0007669"/>
    <property type="project" value="UniProtKB-UniRule"/>
</dbReference>
<keyword evidence="1" id="KW-0805">Transcription regulation</keyword>